<dbReference type="PANTHER" id="PTHR47332">
    <property type="entry name" value="SET DOMAIN-CONTAINING PROTEIN 5"/>
    <property type="match status" value="1"/>
</dbReference>
<dbReference type="GeneID" id="92087945"/>
<dbReference type="InterPro" id="IPR046341">
    <property type="entry name" value="SET_dom_sf"/>
</dbReference>
<dbReference type="InterPro" id="IPR011990">
    <property type="entry name" value="TPR-like_helical_dom_sf"/>
</dbReference>
<name>A0ABR1VY76_9PEZI</name>
<reference evidence="2 3" key="1">
    <citation type="submission" date="2023-01" db="EMBL/GenBank/DDBJ databases">
        <title>Analysis of 21 Apiospora genomes using comparative genomics revels a genus with tremendous synthesis potential of carbohydrate active enzymes and secondary metabolites.</title>
        <authorList>
            <person name="Sorensen T."/>
        </authorList>
    </citation>
    <scope>NUCLEOTIDE SEQUENCE [LARGE SCALE GENOMIC DNA]</scope>
    <source>
        <strain evidence="2 3">CBS 135458</strain>
    </source>
</reference>
<dbReference type="Pfam" id="PF00856">
    <property type="entry name" value="SET"/>
    <property type="match status" value="1"/>
</dbReference>
<dbReference type="EMBL" id="JAQQWL010000004">
    <property type="protein sequence ID" value="KAK8076201.1"/>
    <property type="molecule type" value="Genomic_DNA"/>
</dbReference>
<dbReference type="SUPFAM" id="SSF82199">
    <property type="entry name" value="SET domain"/>
    <property type="match status" value="1"/>
</dbReference>
<gene>
    <name evidence="2" type="ORF">PG994_003473</name>
</gene>
<proteinExistence type="predicted"/>
<evidence type="ECO:0000313" key="3">
    <source>
        <dbReference type="Proteomes" id="UP001480595"/>
    </source>
</evidence>
<organism evidence="2 3">
    <name type="scientific">Apiospora phragmitis</name>
    <dbReference type="NCBI Taxonomy" id="2905665"/>
    <lineage>
        <taxon>Eukaryota</taxon>
        <taxon>Fungi</taxon>
        <taxon>Dikarya</taxon>
        <taxon>Ascomycota</taxon>
        <taxon>Pezizomycotina</taxon>
        <taxon>Sordariomycetes</taxon>
        <taxon>Xylariomycetidae</taxon>
        <taxon>Amphisphaeriales</taxon>
        <taxon>Apiosporaceae</taxon>
        <taxon>Apiospora</taxon>
    </lineage>
</organism>
<sequence length="316" mass="35840">MASFPLNDYVIVRASSTSTKGAGLFAKRDLEPGRRVVCEDPLLMCDDLPLKGQGRTPVMQRLSKEQKERFARLPTGPGDVFRVLGINSRPLIPGDAESGIHLMNAVKYNDVRLQTAHCEMVGFFTAVVSHSCTPNSYLCYNEATESMDLHLVHKVAKDEEITVSYFQDNYSFPQSVRAERLQKWNFTCTCSSCTTNSAISDTRRARVKWFFSDYDQLTMTRLLNDGNIISRRGRVNLGNQDVWDMMEDLRQILQHMKDEGLYGVAMTSVLMDLACLYEDVGDLQNRRANMREALRIQEMCLGVFHPDTRALARLTS</sequence>
<dbReference type="SMART" id="SM00317">
    <property type="entry name" value="SET"/>
    <property type="match status" value="1"/>
</dbReference>
<protein>
    <recommendedName>
        <fullName evidence="1">SET domain-containing protein</fullName>
    </recommendedName>
</protein>
<dbReference type="RefSeq" id="XP_066719160.1">
    <property type="nucleotide sequence ID" value="XM_066854882.1"/>
</dbReference>
<dbReference type="PANTHER" id="PTHR47332:SF2">
    <property type="entry name" value="SET-6"/>
    <property type="match status" value="1"/>
</dbReference>
<keyword evidence="3" id="KW-1185">Reference proteome</keyword>
<evidence type="ECO:0000313" key="2">
    <source>
        <dbReference type="EMBL" id="KAK8076201.1"/>
    </source>
</evidence>
<dbReference type="Proteomes" id="UP001480595">
    <property type="component" value="Unassembled WGS sequence"/>
</dbReference>
<dbReference type="Gene3D" id="1.25.40.10">
    <property type="entry name" value="Tetratricopeptide repeat domain"/>
    <property type="match status" value="1"/>
</dbReference>
<comment type="caution">
    <text evidence="2">The sequence shown here is derived from an EMBL/GenBank/DDBJ whole genome shotgun (WGS) entry which is preliminary data.</text>
</comment>
<feature type="domain" description="SET" evidence="1">
    <location>
        <begin position="8"/>
        <end position="166"/>
    </location>
</feature>
<accession>A0ABR1VY76</accession>
<dbReference type="InterPro" id="IPR053185">
    <property type="entry name" value="SET_domain_protein"/>
</dbReference>
<dbReference type="Gene3D" id="2.170.270.10">
    <property type="entry name" value="SET domain"/>
    <property type="match status" value="1"/>
</dbReference>
<dbReference type="CDD" id="cd20071">
    <property type="entry name" value="SET_SMYD"/>
    <property type="match status" value="1"/>
</dbReference>
<evidence type="ECO:0000259" key="1">
    <source>
        <dbReference type="PROSITE" id="PS50280"/>
    </source>
</evidence>
<dbReference type="PROSITE" id="PS50280">
    <property type="entry name" value="SET"/>
    <property type="match status" value="1"/>
</dbReference>
<dbReference type="InterPro" id="IPR001214">
    <property type="entry name" value="SET_dom"/>
</dbReference>